<dbReference type="InterPro" id="IPR006502">
    <property type="entry name" value="PDDEXK-like"/>
</dbReference>
<evidence type="ECO:0000313" key="1">
    <source>
        <dbReference type="EMBL" id="KAK7317596.1"/>
    </source>
</evidence>
<evidence type="ECO:0000313" key="2">
    <source>
        <dbReference type="Proteomes" id="UP001359559"/>
    </source>
</evidence>
<dbReference type="PANTHER" id="PTHR48040:SF20">
    <property type="entry name" value="PLEIOTROPIC DRUG RESISTANCE PROTEIN 1"/>
    <property type="match status" value="1"/>
</dbReference>
<reference evidence="1 2" key="1">
    <citation type="submission" date="2024-01" db="EMBL/GenBank/DDBJ databases">
        <title>The genomes of 5 underutilized Papilionoideae crops provide insights into root nodulation and disease resistance.</title>
        <authorList>
            <person name="Yuan L."/>
        </authorList>
    </citation>
    <scope>NUCLEOTIDE SEQUENCE [LARGE SCALE GENOMIC DNA]</scope>
    <source>
        <strain evidence="1">LY-2023</strain>
        <tissue evidence="1">Leaf</tissue>
    </source>
</reference>
<dbReference type="Pfam" id="PF04720">
    <property type="entry name" value="PDDEXK_6"/>
    <property type="match status" value="1"/>
</dbReference>
<keyword evidence="2" id="KW-1185">Reference proteome</keyword>
<accession>A0AAN9KIL5</accession>
<dbReference type="EMBL" id="JAYKXN010000001">
    <property type="protein sequence ID" value="KAK7317596.1"/>
    <property type="molecule type" value="Genomic_DNA"/>
</dbReference>
<dbReference type="PANTHER" id="PTHR48040">
    <property type="entry name" value="PLEIOTROPIC DRUG RESISTANCE PROTEIN 1-LIKE ISOFORM X1"/>
    <property type="match status" value="1"/>
</dbReference>
<dbReference type="Proteomes" id="UP001359559">
    <property type="component" value="Unassembled WGS sequence"/>
</dbReference>
<gene>
    <name evidence="1" type="ORF">RJT34_01967</name>
</gene>
<proteinExistence type="predicted"/>
<dbReference type="InterPro" id="IPR027417">
    <property type="entry name" value="P-loop_NTPase"/>
</dbReference>
<dbReference type="SUPFAM" id="SSF52540">
    <property type="entry name" value="P-loop containing nucleoside triphosphate hydrolases"/>
    <property type="match status" value="1"/>
</dbReference>
<dbReference type="AlphaFoldDB" id="A0AAN9KIL5"/>
<organism evidence="1 2">
    <name type="scientific">Clitoria ternatea</name>
    <name type="common">Butterfly pea</name>
    <dbReference type="NCBI Taxonomy" id="43366"/>
    <lineage>
        <taxon>Eukaryota</taxon>
        <taxon>Viridiplantae</taxon>
        <taxon>Streptophyta</taxon>
        <taxon>Embryophyta</taxon>
        <taxon>Tracheophyta</taxon>
        <taxon>Spermatophyta</taxon>
        <taxon>Magnoliopsida</taxon>
        <taxon>eudicotyledons</taxon>
        <taxon>Gunneridae</taxon>
        <taxon>Pentapetalae</taxon>
        <taxon>rosids</taxon>
        <taxon>fabids</taxon>
        <taxon>Fabales</taxon>
        <taxon>Fabaceae</taxon>
        <taxon>Papilionoideae</taxon>
        <taxon>50 kb inversion clade</taxon>
        <taxon>NPAAA clade</taxon>
        <taxon>indigoferoid/millettioid clade</taxon>
        <taxon>Phaseoleae</taxon>
        <taxon>Clitoria</taxon>
    </lineage>
</organism>
<comment type="caution">
    <text evidence="1">The sequence shown here is derived from an EMBL/GenBank/DDBJ whole genome shotgun (WGS) entry which is preliminary data.</text>
</comment>
<protein>
    <submittedName>
        <fullName evidence="1">Uncharacterized protein</fullName>
    </submittedName>
</protein>
<name>A0AAN9KIL5_CLITE</name>
<sequence>MVRGYRKQKMAATSCRNCLMREVPRRLQIVGYNSVIYKTKWRSSLDIPSDDGNTAESVSADIKGTINSNYSRRGGMVLPFEPHSITFDDVTYSVDMPQEMRNQGVLQDKLQLLKGVSDAFRPGVLTALIGSTGAGNTTLMDGKIINN</sequence>
<dbReference type="Gene3D" id="3.40.50.300">
    <property type="entry name" value="P-loop containing nucleotide triphosphate hydrolases"/>
    <property type="match status" value="1"/>
</dbReference>